<sequence>MSERQDTRWNGEPCQARRVTAIVADNGVFPQYWARHLVGTRRDVVEVTYGDQTFYIDNEDGSGWNKVTHGGAPRWGHSNLTIDPDSVQPRIDPDRPCTHEDFDAFVGVARIAAGDNDPTVIGYTAEIRVNCRHCGEPFRWTGVPAGLSPRQPMCSVDETELRAPLRPASADPDFGLGLPGFSVNYRKDG</sequence>
<protein>
    <submittedName>
        <fullName evidence="2">Uncharacterized protein</fullName>
    </submittedName>
</protein>
<evidence type="ECO:0000313" key="1">
    <source>
        <dbReference type="EMBL" id="MBE1598984.1"/>
    </source>
</evidence>
<proteinExistence type="predicted"/>
<dbReference type="RefSeq" id="WP_046916430.1">
    <property type="nucleotide sequence ID" value="NZ_JADBGF010000001.1"/>
</dbReference>
<dbReference type="Proteomes" id="UP000629287">
    <property type="component" value="Unassembled WGS sequence"/>
</dbReference>
<organism evidence="2 3">
    <name type="scientific">Streptomyces stelliscabiei</name>
    <dbReference type="NCBI Taxonomy" id="146820"/>
    <lineage>
        <taxon>Bacteria</taxon>
        <taxon>Bacillati</taxon>
        <taxon>Actinomycetota</taxon>
        <taxon>Actinomycetes</taxon>
        <taxon>Kitasatosporales</taxon>
        <taxon>Streptomycetaceae</taxon>
        <taxon>Streptomyces</taxon>
    </lineage>
</organism>
<name>A0A8I0P8X6_9ACTN</name>
<dbReference type="EMBL" id="JADBGF010000001">
    <property type="protein sequence ID" value="MBE1599727.1"/>
    <property type="molecule type" value="Genomic_DNA"/>
</dbReference>
<evidence type="ECO:0000313" key="3">
    <source>
        <dbReference type="Proteomes" id="UP000629287"/>
    </source>
</evidence>
<keyword evidence="3" id="KW-1185">Reference proteome</keyword>
<gene>
    <name evidence="1" type="ORF">H4687_005113</name>
    <name evidence="2" type="ORF">H4687_005856</name>
</gene>
<dbReference type="OrthoDB" id="3625791at2"/>
<accession>A0A8I0P8X6</accession>
<dbReference type="EMBL" id="JADBGF010000001">
    <property type="protein sequence ID" value="MBE1598984.1"/>
    <property type="molecule type" value="Genomic_DNA"/>
</dbReference>
<dbReference type="AlphaFoldDB" id="A0A8I0P8X6"/>
<dbReference type="GeneID" id="86830400"/>
<comment type="caution">
    <text evidence="2">The sequence shown here is derived from an EMBL/GenBank/DDBJ whole genome shotgun (WGS) entry which is preliminary data.</text>
</comment>
<reference evidence="2 3" key="1">
    <citation type="submission" date="2020-10" db="EMBL/GenBank/DDBJ databases">
        <title>Sequencing the genomes of 1000 actinobacteria strains.</title>
        <authorList>
            <person name="Klenk H.-P."/>
        </authorList>
    </citation>
    <scope>NUCLEOTIDE SEQUENCE [LARGE SCALE GENOMIC DNA]</scope>
    <source>
        <strain evidence="2 3">DSM 41803</strain>
    </source>
</reference>
<evidence type="ECO:0000313" key="2">
    <source>
        <dbReference type="EMBL" id="MBE1599727.1"/>
    </source>
</evidence>